<sequence length="114" mass="11427">MARTVARRDGAWAGPALLALAAGALVPLAAAGPRGVLRPWWALSRSGTVRVLGAVLCAAALLTVPAPYAAGGLLGPAALRLALWAPAVGAARAAVAPELTEPDSPRRRTVPGHC</sequence>
<dbReference type="Proteomes" id="UP001601627">
    <property type="component" value="Unassembled WGS sequence"/>
</dbReference>
<dbReference type="EMBL" id="JBHVZQ010000001">
    <property type="protein sequence ID" value="MFF1271982.1"/>
    <property type="molecule type" value="Genomic_DNA"/>
</dbReference>
<evidence type="ECO:0000313" key="2">
    <source>
        <dbReference type="EMBL" id="MFF1271982.1"/>
    </source>
</evidence>
<comment type="caution">
    <text evidence="2">The sequence shown here is derived from an EMBL/GenBank/DDBJ whole genome shotgun (WGS) entry which is preliminary data.</text>
</comment>
<name>A0ABW6PYL3_9ACTN</name>
<reference evidence="2 3" key="1">
    <citation type="submission" date="2024-09" db="EMBL/GenBank/DDBJ databases">
        <title>The Natural Products Discovery Center: Release of the First 8490 Sequenced Strains for Exploring Actinobacteria Biosynthetic Diversity.</title>
        <authorList>
            <person name="Kalkreuter E."/>
            <person name="Kautsar S.A."/>
            <person name="Yang D."/>
            <person name="Bader C.D."/>
            <person name="Teijaro C.N."/>
            <person name="Fluegel L."/>
            <person name="Davis C.M."/>
            <person name="Simpson J.R."/>
            <person name="Lauterbach L."/>
            <person name="Steele A.D."/>
            <person name="Gui C."/>
            <person name="Meng S."/>
            <person name="Li G."/>
            <person name="Viehrig K."/>
            <person name="Ye F."/>
            <person name="Su P."/>
            <person name="Kiefer A.F."/>
            <person name="Nichols A."/>
            <person name="Cepeda A.J."/>
            <person name="Yan W."/>
            <person name="Fan B."/>
            <person name="Jiang Y."/>
            <person name="Adhikari A."/>
            <person name="Zheng C.-J."/>
            <person name="Schuster L."/>
            <person name="Cowan T.M."/>
            <person name="Smanski M.J."/>
            <person name="Chevrette M.G."/>
            <person name="De Carvalho L.P.S."/>
            <person name="Shen B."/>
        </authorList>
    </citation>
    <scope>NUCLEOTIDE SEQUENCE [LARGE SCALE GENOMIC DNA]</scope>
    <source>
        <strain evidence="2 3">NPDC058328</strain>
    </source>
</reference>
<evidence type="ECO:0000313" key="3">
    <source>
        <dbReference type="Proteomes" id="UP001601627"/>
    </source>
</evidence>
<feature type="transmembrane region" description="Helical" evidence="1">
    <location>
        <begin position="47"/>
        <end position="70"/>
    </location>
</feature>
<gene>
    <name evidence="2" type="ORF">ACFVZC_00900</name>
</gene>
<dbReference type="RefSeq" id="WP_388232190.1">
    <property type="nucleotide sequence ID" value="NZ_JBHVZQ010000001.1"/>
</dbReference>
<proteinExistence type="predicted"/>
<evidence type="ECO:0000256" key="1">
    <source>
        <dbReference type="SAM" id="Phobius"/>
    </source>
</evidence>
<organism evidence="2 3">
    <name type="scientific">Streptomyces marokkonensis</name>
    <dbReference type="NCBI Taxonomy" id="324855"/>
    <lineage>
        <taxon>Bacteria</taxon>
        <taxon>Bacillati</taxon>
        <taxon>Actinomycetota</taxon>
        <taxon>Actinomycetes</taxon>
        <taxon>Kitasatosporales</taxon>
        <taxon>Streptomycetaceae</taxon>
        <taxon>Streptomyces</taxon>
    </lineage>
</organism>
<accession>A0ABW6PYL3</accession>
<keyword evidence="1" id="KW-0472">Membrane</keyword>
<protein>
    <submittedName>
        <fullName evidence="2">Uncharacterized protein</fullName>
    </submittedName>
</protein>
<keyword evidence="1" id="KW-1133">Transmembrane helix</keyword>
<keyword evidence="3" id="KW-1185">Reference proteome</keyword>
<keyword evidence="1" id="KW-0812">Transmembrane</keyword>